<dbReference type="Gene3D" id="2.20.70.10">
    <property type="match status" value="1"/>
</dbReference>
<keyword evidence="2" id="KW-0963">Cytoplasm</keyword>
<feature type="binding site" evidence="2">
    <location>
        <position position="175"/>
    </location>
    <ligand>
        <name>Zn(2+)</name>
        <dbReference type="ChEBI" id="CHEBI:29105"/>
    </ligand>
</feature>
<evidence type="ECO:0000256" key="2">
    <source>
        <dbReference type="HAMAP-Rule" id="MF_00975"/>
    </source>
</evidence>
<reference evidence="4 5" key="1">
    <citation type="submission" date="2016-10" db="EMBL/GenBank/DDBJ databases">
        <authorList>
            <person name="Varghese N."/>
        </authorList>
    </citation>
    <scope>NUCLEOTIDE SEQUENCE [LARGE SCALE GENOMIC DNA]</scope>
    <source>
        <strain evidence="4 5">KB11</strain>
    </source>
</reference>
<dbReference type="NCBIfam" id="NF034126">
    <property type="entry name" value="PRK09521.1"/>
    <property type="match status" value="1"/>
</dbReference>
<protein>
    <recommendedName>
        <fullName evidence="2">Exosome complex component Csl4</fullName>
    </recommendedName>
</protein>
<sequence length="190" mass="20934">MSIKNGAFVMPGDKLGIIEQYLLGKGTYEDNGEIKSSVLGNVQIDSKMRTITVKAKSSQPALLKLGDTVYGQITDIKTQRANVNIDCLTDSSRPLALPYMGAIHISQAKSGYLDKLTDAFRIGDIVKAKVVKITGDNVDLATVDEDCGVLKAMCTRCRDYMNTTQKENEVQCRTCKKKEKREVSINYVNS</sequence>
<dbReference type="InterPro" id="IPR030850">
    <property type="entry name" value="Exosome_Csl4_arc"/>
</dbReference>
<dbReference type="GeneID" id="78818007"/>
<dbReference type="GO" id="GO:0006401">
    <property type="term" value="P:RNA catabolic process"/>
    <property type="evidence" value="ECO:0007669"/>
    <property type="project" value="UniProtKB-UniRule"/>
</dbReference>
<dbReference type="PROSITE" id="PS50126">
    <property type="entry name" value="S1"/>
    <property type="match status" value="1"/>
</dbReference>
<evidence type="ECO:0000256" key="1">
    <source>
        <dbReference type="ARBA" id="ARBA00022835"/>
    </source>
</evidence>
<comment type="similarity">
    <text evidence="2">Belongs to the CSL4 family.</text>
</comment>
<feature type="binding site" evidence="2">
    <location>
        <position position="154"/>
    </location>
    <ligand>
        <name>Zn(2+)</name>
        <dbReference type="ChEBI" id="CHEBI:29105"/>
    </ligand>
</feature>
<keyword evidence="2" id="KW-0862">Zinc</keyword>
<feature type="domain" description="S1 motif" evidence="3">
    <location>
        <begin position="66"/>
        <end position="143"/>
    </location>
</feature>
<dbReference type="SMART" id="SM00316">
    <property type="entry name" value="S1"/>
    <property type="match status" value="1"/>
</dbReference>
<dbReference type="GO" id="GO:0008270">
    <property type="term" value="F:zinc ion binding"/>
    <property type="evidence" value="ECO:0007669"/>
    <property type="project" value="UniProtKB-UniRule"/>
</dbReference>
<comment type="function">
    <text evidence="2">Non-catalytic component of the exosome, which is a complex involved in RNA degradation. Increases the RNA binding and the efficiency of RNA degradation. Helpful for the interaction of the exosome with A-poor RNAs.</text>
</comment>
<dbReference type="Pfam" id="PF14382">
    <property type="entry name" value="ECR1_N"/>
    <property type="match status" value="1"/>
</dbReference>
<name>A0A2H4U485_METSM</name>
<keyword evidence="2" id="KW-0479">Metal-binding</keyword>
<dbReference type="GO" id="GO:0000178">
    <property type="term" value="C:exosome (RNase complex)"/>
    <property type="evidence" value="ECO:0007669"/>
    <property type="project" value="UniProtKB-KW"/>
</dbReference>
<dbReference type="GO" id="GO:0006396">
    <property type="term" value="P:RNA processing"/>
    <property type="evidence" value="ECO:0007669"/>
    <property type="project" value="InterPro"/>
</dbReference>
<dbReference type="Proteomes" id="UP000232133">
    <property type="component" value="Chromosome"/>
</dbReference>
<dbReference type="InterPro" id="IPR012340">
    <property type="entry name" value="NA-bd_OB-fold"/>
</dbReference>
<dbReference type="GO" id="GO:0003676">
    <property type="term" value="F:nucleic acid binding"/>
    <property type="evidence" value="ECO:0007669"/>
    <property type="project" value="InterPro"/>
</dbReference>
<dbReference type="SUPFAM" id="SSF110324">
    <property type="entry name" value="Ribosomal L27 protein-like"/>
    <property type="match status" value="1"/>
</dbReference>
<evidence type="ECO:0000313" key="4">
    <source>
        <dbReference type="EMBL" id="ATZ58923.1"/>
    </source>
</evidence>
<gene>
    <name evidence="2" type="primary">csl4</name>
    <name evidence="4" type="ORF">BK798_00115</name>
</gene>
<organism evidence="4 5">
    <name type="scientific">Methanobrevibacter smithii</name>
    <dbReference type="NCBI Taxonomy" id="2173"/>
    <lineage>
        <taxon>Archaea</taxon>
        <taxon>Methanobacteriati</taxon>
        <taxon>Methanobacteriota</taxon>
        <taxon>Methanomada group</taxon>
        <taxon>Methanobacteria</taxon>
        <taxon>Methanobacteriales</taxon>
        <taxon>Methanobacteriaceae</taxon>
        <taxon>Methanobrevibacter</taxon>
    </lineage>
</organism>
<dbReference type="AlphaFoldDB" id="A0A2H4U485"/>
<dbReference type="PANTHER" id="PTHR12686:SF8">
    <property type="entry name" value="EXOSOME COMPLEX COMPONENT CSL4"/>
    <property type="match status" value="1"/>
</dbReference>
<dbReference type="InterPro" id="IPR025721">
    <property type="entry name" value="Exosome_cplx_N_dom"/>
</dbReference>
<dbReference type="RefSeq" id="WP_004032556.1">
    <property type="nucleotide sequence ID" value="NZ_AP025586.1"/>
</dbReference>
<keyword evidence="1 2" id="KW-0271">Exosome</keyword>
<comment type="subunit">
    <text evidence="2">Component of the archaeal exosome complex. Forms a trimer of Rrp4 and/or Csl4 subunits. The trimer associates with an hexameric ring-like arrangement composed of 3 Rrp41-Rrp42 heterodimers. Interacts with DnaG.</text>
</comment>
<dbReference type="Gene3D" id="2.40.50.140">
    <property type="entry name" value="Nucleic acid-binding proteins"/>
    <property type="match status" value="1"/>
</dbReference>
<evidence type="ECO:0000313" key="5">
    <source>
        <dbReference type="Proteomes" id="UP000232133"/>
    </source>
</evidence>
<dbReference type="EMBL" id="CP017803">
    <property type="protein sequence ID" value="ATZ58923.1"/>
    <property type="molecule type" value="Genomic_DNA"/>
</dbReference>
<comment type="subcellular location">
    <subcellularLocation>
        <location evidence="2">Cytoplasm</location>
    </subcellularLocation>
</comment>
<dbReference type="PANTHER" id="PTHR12686">
    <property type="entry name" value="3'-5' EXORIBONUCLEASE CSL4-RELATED"/>
    <property type="match status" value="1"/>
</dbReference>
<proteinExistence type="inferred from homology"/>
<dbReference type="SUPFAM" id="SSF50249">
    <property type="entry name" value="Nucleic acid-binding proteins"/>
    <property type="match status" value="1"/>
</dbReference>
<evidence type="ECO:0000259" key="3">
    <source>
        <dbReference type="PROSITE" id="PS50126"/>
    </source>
</evidence>
<dbReference type="InterPro" id="IPR003029">
    <property type="entry name" value="S1_domain"/>
</dbReference>
<accession>A0A2H4U485</accession>
<dbReference type="Gene3D" id="2.40.50.100">
    <property type="match status" value="1"/>
</dbReference>
<feature type="binding site" evidence="2">
    <location>
        <position position="157"/>
    </location>
    <ligand>
        <name>Zn(2+)</name>
        <dbReference type="ChEBI" id="CHEBI:29105"/>
    </ligand>
</feature>
<dbReference type="HAMAP" id="MF_00975">
    <property type="entry name" value="Exosome_Csl4"/>
    <property type="match status" value="1"/>
</dbReference>
<dbReference type="InterPro" id="IPR039771">
    <property type="entry name" value="Csl4"/>
</dbReference>
<feature type="binding site" evidence="2">
    <location>
        <position position="172"/>
    </location>
    <ligand>
        <name>Zn(2+)</name>
        <dbReference type="ChEBI" id="CHEBI:29105"/>
    </ligand>
</feature>
<dbReference type="OMA" id="CGNVETR"/>
<dbReference type="GO" id="GO:0005737">
    <property type="term" value="C:cytoplasm"/>
    <property type="evidence" value="ECO:0007669"/>
    <property type="project" value="UniProtKB-SubCell"/>
</dbReference>